<feature type="region of interest" description="Disordered" evidence="1">
    <location>
        <begin position="59"/>
        <end position="79"/>
    </location>
</feature>
<dbReference type="Proteomes" id="UP000233786">
    <property type="component" value="Unassembled WGS sequence"/>
</dbReference>
<comment type="caution">
    <text evidence="3">The sequence shown here is derived from an EMBL/GenBank/DDBJ whole genome shotgun (WGS) entry which is preliminary data.</text>
</comment>
<keyword evidence="4" id="KW-1185">Reference proteome</keyword>
<dbReference type="InterPro" id="IPR032710">
    <property type="entry name" value="NTF2-like_dom_sf"/>
</dbReference>
<dbReference type="AlphaFoldDB" id="A0A2N3Y0G0"/>
<dbReference type="EMBL" id="PJNB01000001">
    <property type="protein sequence ID" value="PKW16395.1"/>
    <property type="molecule type" value="Genomic_DNA"/>
</dbReference>
<reference evidence="3" key="1">
    <citation type="submission" date="2017-12" db="EMBL/GenBank/DDBJ databases">
        <title>Sequencing the genomes of 1000 Actinobacteria strains.</title>
        <authorList>
            <person name="Klenk H.-P."/>
        </authorList>
    </citation>
    <scope>NUCLEOTIDE SEQUENCE [LARGE SCALE GENOMIC DNA]</scope>
    <source>
        <strain evidence="3">DSM 44228</strain>
    </source>
</reference>
<proteinExistence type="predicted"/>
<sequence>METERVHRPPSDYAFHLDMSHANEIATLFTEDCYVAYGQGFGAEGHAAYREKTGGIGSFSAATSHHVGRRRRPRSGHDHGWRFARRESRADGVVYIDINKQIPIGHAES</sequence>
<evidence type="ECO:0000259" key="2">
    <source>
        <dbReference type="Pfam" id="PF13577"/>
    </source>
</evidence>
<evidence type="ECO:0000313" key="3">
    <source>
        <dbReference type="EMBL" id="PKW16395.1"/>
    </source>
</evidence>
<dbReference type="SUPFAM" id="SSF54427">
    <property type="entry name" value="NTF2-like"/>
    <property type="match status" value="1"/>
</dbReference>
<protein>
    <submittedName>
        <fullName evidence="3">SnoaL-like protein</fullName>
    </submittedName>
</protein>
<gene>
    <name evidence="3" type="ORF">A8926_4223</name>
</gene>
<name>A0A2N3Y0G0_SACSN</name>
<feature type="domain" description="SnoaL-like" evidence="2">
    <location>
        <begin position="7"/>
        <end position="68"/>
    </location>
</feature>
<accession>A0A2N3Y0G0</accession>
<dbReference type="RefSeq" id="WP_010314671.1">
    <property type="nucleotide sequence ID" value="NZ_CP061007.1"/>
</dbReference>
<dbReference type="Pfam" id="PF13577">
    <property type="entry name" value="SnoaL_4"/>
    <property type="match status" value="1"/>
</dbReference>
<evidence type="ECO:0000256" key="1">
    <source>
        <dbReference type="SAM" id="MobiDB-lite"/>
    </source>
</evidence>
<dbReference type="STRING" id="994479.GCA_000194155_07168"/>
<dbReference type="Gene3D" id="3.10.450.50">
    <property type="match status" value="1"/>
</dbReference>
<evidence type="ECO:0000313" key="4">
    <source>
        <dbReference type="Proteomes" id="UP000233786"/>
    </source>
</evidence>
<dbReference type="InterPro" id="IPR037401">
    <property type="entry name" value="SnoaL-like"/>
</dbReference>
<organism evidence="3 4">
    <name type="scientific">Saccharopolyspora spinosa</name>
    <dbReference type="NCBI Taxonomy" id="60894"/>
    <lineage>
        <taxon>Bacteria</taxon>
        <taxon>Bacillati</taxon>
        <taxon>Actinomycetota</taxon>
        <taxon>Actinomycetes</taxon>
        <taxon>Pseudonocardiales</taxon>
        <taxon>Pseudonocardiaceae</taxon>
        <taxon>Saccharopolyspora</taxon>
    </lineage>
</organism>